<reference evidence="1" key="1">
    <citation type="journal article" date="2015" name="Nature">
        <title>Complex archaea that bridge the gap between prokaryotes and eukaryotes.</title>
        <authorList>
            <person name="Spang A."/>
            <person name="Saw J.H."/>
            <person name="Jorgensen S.L."/>
            <person name="Zaremba-Niedzwiedzka K."/>
            <person name="Martijn J."/>
            <person name="Lind A.E."/>
            <person name="van Eijk R."/>
            <person name="Schleper C."/>
            <person name="Guy L."/>
            <person name="Ettema T.J."/>
        </authorList>
    </citation>
    <scope>NUCLEOTIDE SEQUENCE</scope>
</reference>
<accession>A0A0F9MGJ3</accession>
<evidence type="ECO:0000313" key="1">
    <source>
        <dbReference type="EMBL" id="KKN06490.1"/>
    </source>
</evidence>
<comment type="caution">
    <text evidence="1">The sequence shown here is derived from an EMBL/GenBank/DDBJ whole genome shotgun (WGS) entry which is preliminary data.</text>
</comment>
<dbReference type="EMBL" id="LAZR01004686">
    <property type="protein sequence ID" value="KKN06490.1"/>
    <property type="molecule type" value="Genomic_DNA"/>
</dbReference>
<name>A0A0F9MGJ3_9ZZZZ</name>
<organism evidence="1">
    <name type="scientific">marine sediment metagenome</name>
    <dbReference type="NCBI Taxonomy" id="412755"/>
    <lineage>
        <taxon>unclassified sequences</taxon>
        <taxon>metagenomes</taxon>
        <taxon>ecological metagenomes</taxon>
    </lineage>
</organism>
<dbReference type="AlphaFoldDB" id="A0A0F9MGJ3"/>
<protein>
    <submittedName>
        <fullName evidence="1">Uncharacterized protein</fullName>
    </submittedName>
</protein>
<gene>
    <name evidence="1" type="ORF">LCGC14_1076820</name>
</gene>
<proteinExistence type="predicted"/>
<sequence>MLNKNEIEIINNPTQMGNKNKRSIEYNIPFPETLARNIDRFIEKFHTSYEILFNYLLNDHFNNLHYQIREDDNELLSFYYFCVNAIFSENKNSDFESLSKSEMKTQNITVKITEEFHTVIKEICEEVYYKPELFIMKAIKCQWKYIQSDIDAGYYYIIDDFCNISNIKQALEKVVKQSKTNKKLSKNEDLNEIGN</sequence>